<protein>
    <submittedName>
        <fullName evidence="2">Uncharacterized protein</fullName>
    </submittedName>
</protein>
<evidence type="ECO:0000313" key="3">
    <source>
        <dbReference type="Proteomes" id="UP001174936"/>
    </source>
</evidence>
<dbReference type="EMBL" id="JAULSV010000006">
    <property type="protein sequence ID" value="KAK0640852.1"/>
    <property type="molecule type" value="Genomic_DNA"/>
</dbReference>
<gene>
    <name evidence="2" type="ORF">B0T16DRAFT_418561</name>
</gene>
<accession>A0AA40CJM2</accession>
<keyword evidence="3" id="KW-1185">Reference proteome</keyword>
<evidence type="ECO:0000256" key="1">
    <source>
        <dbReference type="SAM" id="MobiDB-lite"/>
    </source>
</evidence>
<evidence type="ECO:0000313" key="2">
    <source>
        <dbReference type="EMBL" id="KAK0640852.1"/>
    </source>
</evidence>
<proteinExistence type="predicted"/>
<feature type="compositionally biased region" description="Basic residues" evidence="1">
    <location>
        <begin position="37"/>
        <end position="48"/>
    </location>
</feature>
<feature type="region of interest" description="Disordered" evidence="1">
    <location>
        <begin position="35"/>
        <end position="123"/>
    </location>
</feature>
<organism evidence="2 3">
    <name type="scientific">Cercophora newfieldiana</name>
    <dbReference type="NCBI Taxonomy" id="92897"/>
    <lineage>
        <taxon>Eukaryota</taxon>
        <taxon>Fungi</taxon>
        <taxon>Dikarya</taxon>
        <taxon>Ascomycota</taxon>
        <taxon>Pezizomycotina</taxon>
        <taxon>Sordariomycetes</taxon>
        <taxon>Sordariomycetidae</taxon>
        <taxon>Sordariales</taxon>
        <taxon>Lasiosphaeriaceae</taxon>
        <taxon>Cercophora</taxon>
    </lineage>
</organism>
<reference evidence="2" key="1">
    <citation type="submission" date="2023-06" db="EMBL/GenBank/DDBJ databases">
        <title>Genome-scale phylogeny and comparative genomics of the fungal order Sordariales.</title>
        <authorList>
            <consortium name="Lawrence Berkeley National Laboratory"/>
            <person name="Hensen N."/>
            <person name="Bonometti L."/>
            <person name="Westerberg I."/>
            <person name="Brannstrom I.O."/>
            <person name="Guillou S."/>
            <person name="Cros-Aarteil S."/>
            <person name="Calhoun S."/>
            <person name="Haridas S."/>
            <person name="Kuo A."/>
            <person name="Mondo S."/>
            <person name="Pangilinan J."/>
            <person name="Riley R."/>
            <person name="Labutti K."/>
            <person name="Andreopoulos B."/>
            <person name="Lipzen A."/>
            <person name="Chen C."/>
            <person name="Yanf M."/>
            <person name="Daum C."/>
            <person name="Ng V."/>
            <person name="Clum A."/>
            <person name="Steindorff A."/>
            <person name="Ohm R."/>
            <person name="Martin F."/>
            <person name="Silar P."/>
            <person name="Natvig D."/>
            <person name="Lalanne C."/>
            <person name="Gautier V."/>
            <person name="Ament-Velasquez S.L."/>
            <person name="Kruys A."/>
            <person name="Hutchinson M.I."/>
            <person name="Powell A.J."/>
            <person name="Barry K."/>
            <person name="Miller A.N."/>
            <person name="Grigoriev I.V."/>
            <person name="Debuchy R."/>
            <person name="Gladieux P."/>
            <person name="Thoren M.H."/>
            <person name="Johannesson H."/>
        </authorList>
    </citation>
    <scope>NUCLEOTIDE SEQUENCE</scope>
    <source>
        <strain evidence="2">SMH2532-1</strain>
    </source>
</reference>
<name>A0AA40CJM2_9PEZI</name>
<feature type="compositionally biased region" description="Basic and acidic residues" evidence="1">
    <location>
        <begin position="70"/>
        <end position="89"/>
    </location>
</feature>
<feature type="compositionally biased region" description="Basic and acidic residues" evidence="1">
    <location>
        <begin position="114"/>
        <end position="123"/>
    </location>
</feature>
<dbReference type="AlphaFoldDB" id="A0AA40CJM2"/>
<sequence length="123" mass="12991">MAGNMQQASLRPVKALSAAEESFLGRAGDRCGVAFPSRRRQAGQKAKRNREIQVAKGSAIQAPGFRSRISSKDPARPSRPCPSKEDDGLGRWSTARGVGLGAAPGCRRAATFRPIDDPGKSTG</sequence>
<comment type="caution">
    <text evidence="2">The sequence shown here is derived from an EMBL/GenBank/DDBJ whole genome shotgun (WGS) entry which is preliminary data.</text>
</comment>
<dbReference type="Proteomes" id="UP001174936">
    <property type="component" value="Unassembled WGS sequence"/>
</dbReference>